<evidence type="ECO:0000313" key="1">
    <source>
        <dbReference type="EMBL" id="CAF9903937.1"/>
    </source>
</evidence>
<comment type="caution">
    <text evidence="1">The sequence shown here is derived from an EMBL/GenBank/DDBJ whole genome shotgun (WGS) entry which is preliminary data.</text>
</comment>
<accession>A0A8H3HVC6</accession>
<evidence type="ECO:0000313" key="2">
    <source>
        <dbReference type="Proteomes" id="UP000664521"/>
    </source>
</evidence>
<dbReference type="Proteomes" id="UP000664521">
    <property type="component" value="Unassembled WGS sequence"/>
</dbReference>
<dbReference type="AlphaFoldDB" id="A0A8H3HVC6"/>
<keyword evidence="2" id="KW-1185">Reference proteome</keyword>
<protein>
    <submittedName>
        <fullName evidence="1">Uncharacterized protein</fullName>
    </submittedName>
</protein>
<dbReference type="EMBL" id="CAJPDS010000002">
    <property type="protein sequence ID" value="CAF9903937.1"/>
    <property type="molecule type" value="Genomic_DNA"/>
</dbReference>
<dbReference type="OrthoDB" id="2151789at2759"/>
<reference evidence="1" key="1">
    <citation type="submission" date="2021-03" db="EMBL/GenBank/DDBJ databases">
        <authorList>
            <person name="Tagirdzhanova G."/>
        </authorList>
    </citation>
    <scope>NUCLEOTIDE SEQUENCE</scope>
</reference>
<sequence length="73" mass="8297">MKVDDLYAEITKLIHAEELGLPFWFANMAGSDQKVLKSRGESNFQEIARVAKKYDSKGYMQTLQHDGYLVSKG</sequence>
<name>A0A8H3HVC6_9LECA</name>
<proteinExistence type="predicted"/>
<gene>
    <name evidence="1" type="ORF">HETSPECPRED_003244</name>
</gene>
<organism evidence="1 2">
    <name type="scientific">Heterodermia speciosa</name>
    <dbReference type="NCBI Taxonomy" id="116794"/>
    <lineage>
        <taxon>Eukaryota</taxon>
        <taxon>Fungi</taxon>
        <taxon>Dikarya</taxon>
        <taxon>Ascomycota</taxon>
        <taxon>Pezizomycotina</taxon>
        <taxon>Lecanoromycetes</taxon>
        <taxon>OSLEUM clade</taxon>
        <taxon>Lecanoromycetidae</taxon>
        <taxon>Caliciales</taxon>
        <taxon>Physciaceae</taxon>
        <taxon>Heterodermia</taxon>
    </lineage>
</organism>